<evidence type="ECO:0000313" key="2">
    <source>
        <dbReference type="EMBL" id="PDO82791.1"/>
    </source>
</evidence>
<accession>A0ABX4ILH1</accession>
<evidence type="ECO:0000313" key="3">
    <source>
        <dbReference type="Proteomes" id="UP000219642"/>
    </source>
</evidence>
<dbReference type="RefSeq" id="WP_097402039.1">
    <property type="nucleotide sequence ID" value="NZ_NITV01000016.1"/>
</dbReference>
<keyword evidence="3" id="KW-1185">Reference proteome</keyword>
<reference evidence="2 3" key="1">
    <citation type="submission" date="2017-06" db="EMBL/GenBank/DDBJ databases">
        <title>Draft genome sequence of nitrogen-fixing Kosakonia pseudosacchari strain NN143 isolated from sugarcane roots.</title>
        <authorList>
            <person name="Li Y."/>
            <person name="Li S."/>
            <person name="Lin L."/>
            <person name="Wu X."/>
            <person name="Yang L."/>
            <person name="Li Y."/>
            <person name="An Q."/>
        </authorList>
    </citation>
    <scope>NUCLEOTIDE SEQUENCE [LARGE SCALE GENOMIC DNA]</scope>
    <source>
        <strain evidence="2 3">NN143</strain>
    </source>
</reference>
<evidence type="ECO:0000256" key="1">
    <source>
        <dbReference type="SAM" id="Phobius"/>
    </source>
</evidence>
<sequence length="86" mass="9608">MGKIKRKAEELACEVLRRAGVPEVQLHSRMRRTGQGLFLLSIPFIIPLIILDHASLGVTILLQTVYGALVCLGVLLAFDEQEKPRR</sequence>
<gene>
    <name evidence="2" type="ORF">BK796_22180</name>
</gene>
<comment type="caution">
    <text evidence="2">The sequence shown here is derived from an EMBL/GenBank/DDBJ whole genome shotgun (WGS) entry which is preliminary data.</text>
</comment>
<feature type="transmembrane region" description="Helical" evidence="1">
    <location>
        <begin position="60"/>
        <end position="78"/>
    </location>
</feature>
<name>A0ABX4ILH1_9ENTR</name>
<keyword evidence="1" id="KW-1133">Transmembrane helix</keyword>
<dbReference type="EMBL" id="NITV01000016">
    <property type="protein sequence ID" value="PDO82791.1"/>
    <property type="molecule type" value="Genomic_DNA"/>
</dbReference>
<proteinExistence type="predicted"/>
<protein>
    <submittedName>
        <fullName evidence="2">Uncharacterized protein</fullName>
    </submittedName>
</protein>
<feature type="transmembrane region" description="Helical" evidence="1">
    <location>
        <begin position="36"/>
        <end position="54"/>
    </location>
</feature>
<keyword evidence="1" id="KW-0472">Membrane</keyword>
<dbReference type="Proteomes" id="UP000219642">
    <property type="component" value="Unassembled WGS sequence"/>
</dbReference>
<keyword evidence="1" id="KW-0812">Transmembrane</keyword>
<organism evidence="2 3">
    <name type="scientific">Kosakonia pseudosacchari</name>
    <dbReference type="NCBI Taxonomy" id="1646340"/>
    <lineage>
        <taxon>Bacteria</taxon>
        <taxon>Pseudomonadati</taxon>
        <taxon>Pseudomonadota</taxon>
        <taxon>Gammaproteobacteria</taxon>
        <taxon>Enterobacterales</taxon>
        <taxon>Enterobacteriaceae</taxon>
        <taxon>Kosakonia</taxon>
    </lineage>
</organism>